<name>A0A9X3YL03_9GAMM</name>
<protein>
    <submittedName>
        <fullName evidence="1">Uncharacterized protein</fullName>
    </submittedName>
</protein>
<evidence type="ECO:0000313" key="2">
    <source>
        <dbReference type="Proteomes" id="UP001139971"/>
    </source>
</evidence>
<keyword evidence="2" id="KW-1185">Reference proteome</keyword>
<organism evidence="1 2">
    <name type="scientific">Tahibacter soli</name>
    <dbReference type="NCBI Taxonomy" id="2983605"/>
    <lineage>
        <taxon>Bacteria</taxon>
        <taxon>Pseudomonadati</taxon>
        <taxon>Pseudomonadota</taxon>
        <taxon>Gammaproteobacteria</taxon>
        <taxon>Lysobacterales</taxon>
        <taxon>Rhodanobacteraceae</taxon>
        <taxon>Tahibacter</taxon>
    </lineage>
</organism>
<comment type="caution">
    <text evidence="1">The sequence shown here is derived from an EMBL/GenBank/DDBJ whole genome shotgun (WGS) entry which is preliminary data.</text>
</comment>
<proteinExistence type="predicted"/>
<reference evidence="1" key="1">
    <citation type="submission" date="2023-02" db="EMBL/GenBank/DDBJ databases">
        <title>Tahibacter soli sp. nov. isolated from soil.</title>
        <authorList>
            <person name="Baek J.H."/>
            <person name="Lee J.K."/>
            <person name="Choi D.G."/>
            <person name="Jeon C.O."/>
        </authorList>
    </citation>
    <scope>NUCLEOTIDE SEQUENCE</scope>
    <source>
        <strain evidence="1">BL</strain>
    </source>
</reference>
<gene>
    <name evidence="1" type="ORF">OD750_008740</name>
</gene>
<sequence length="99" mass="10918">MNELSFLQDVASGPTVWRRGQPDFLAAQWLRDALSACGYLRLGTSRRIDDSLEGEESFCVLGLTPAGESHKARIEADRARPLWNRRARTDAHAVHAAAG</sequence>
<accession>A0A9X3YL03</accession>
<dbReference type="Proteomes" id="UP001139971">
    <property type="component" value="Unassembled WGS sequence"/>
</dbReference>
<evidence type="ECO:0000313" key="1">
    <source>
        <dbReference type="EMBL" id="MDC8012633.1"/>
    </source>
</evidence>
<dbReference type="EMBL" id="JAOVZO020000014">
    <property type="protein sequence ID" value="MDC8012633.1"/>
    <property type="molecule type" value="Genomic_DNA"/>
</dbReference>
<dbReference type="AlphaFoldDB" id="A0A9X3YL03"/>
<dbReference type="RefSeq" id="WP_263545033.1">
    <property type="nucleotide sequence ID" value="NZ_JAOVZO020000014.1"/>
</dbReference>